<organism evidence="1 2">
    <name type="scientific">Syntrophothermus lipocalidus (strain DSM 12680 / TGB-C1)</name>
    <dbReference type="NCBI Taxonomy" id="643648"/>
    <lineage>
        <taxon>Bacteria</taxon>
        <taxon>Bacillati</taxon>
        <taxon>Bacillota</taxon>
        <taxon>Clostridia</taxon>
        <taxon>Eubacteriales</taxon>
        <taxon>Syntrophomonadaceae</taxon>
        <taxon>Syntrophothermus</taxon>
    </lineage>
</organism>
<dbReference type="Proteomes" id="UP000000378">
    <property type="component" value="Chromosome"/>
</dbReference>
<keyword evidence="1" id="KW-0449">Lipoprotein</keyword>
<dbReference type="PIRSF" id="PIRSF006421">
    <property type="entry name" value="UCP006421"/>
    <property type="match status" value="1"/>
</dbReference>
<dbReference type="Gene3D" id="3.10.520.10">
    <property type="entry name" value="ApbE-like domains"/>
    <property type="match status" value="1"/>
</dbReference>
<reference evidence="1 2" key="2">
    <citation type="journal article" date="2010" name="Stand. Genomic Sci.">
        <title>Complete genome sequence of Syntrophothermus lipocalidus type strain (TGB-C1).</title>
        <authorList>
            <person name="Djao O.D."/>
            <person name="Zhang X."/>
            <person name="Lucas S."/>
            <person name="Lapidus A."/>
            <person name="Del Rio T.G."/>
            <person name="Nolan M."/>
            <person name="Tice H."/>
            <person name="Cheng J.F."/>
            <person name="Han C."/>
            <person name="Tapia R."/>
            <person name="Goodwin L."/>
            <person name="Pitluck S."/>
            <person name="Liolios K."/>
            <person name="Ivanova N."/>
            <person name="Mavromatis K."/>
            <person name="Mikhailova N."/>
            <person name="Ovchinnikova G."/>
            <person name="Pati A."/>
            <person name="Brambilla E."/>
            <person name="Chen A."/>
            <person name="Palaniappan K."/>
            <person name="Land M."/>
            <person name="Hauser L."/>
            <person name="Chang Y.J."/>
            <person name="Jeffries C.D."/>
            <person name="Rohde M."/>
            <person name="Sikorski J."/>
            <person name="Spring S."/>
            <person name="Goker M."/>
            <person name="Detter J.C."/>
            <person name="Woyke T."/>
            <person name="Bristow J."/>
            <person name="Eisen J.A."/>
            <person name="Markowitz V."/>
            <person name="Hugenholtz P."/>
            <person name="Kyrpides N.C."/>
            <person name="Klenk H.P."/>
        </authorList>
    </citation>
    <scope>NUCLEOTIDE SEQUENCE [LARGE SCALE GENOMIC DNA]</scope>
    <source>
        <strain evidence="2">DSM 12680 / TGB-C1</strain>
    </source>
</reference>
<dbReference type="STRING" id="643648.Slip_0737"/>
<dbReference type="NCBIfam" id="NF003323">
    <property type="entry name" value="PRK04334.1-3"/>
    <property type="match status" value="1"/>
</dbReference>
<dbReference type="EMBL" id="CP002048">
    <property type="protein sequence ID" value="ADI01517.1"/>
    <property type="molecule type" value="Genomic_DNA"/>
</dbReference>
<dbReference type="eggNOG" id="COG2122">
    <property type="taxonomic scope" value="Bacteria"/>
</dbReference>
<dbReference type="AlphaFoldDB" id="D7CLD2"/>
<dbReference type="KEGG" id="slp:Slip_0737"/>
<dbReference type="InterPro" id="IPR007183">
    <property type="entry name" value="UPF0280"/>
</dbReference>
<sequence length="256" mass="26989">MVQNDYSRRKYRIFYQASDLIYFQVKLKETDLAIGVDRESFNDGLVELAERTVIKLRGDLESYIILSPEFRTSFAPVPALPGAPPVAMSMIRAAAVAGVGPMAAVAGAIAEAVGKELESRVREVVVENGGDIYLSGKHDRIIGIFAGESPFSNRIGLKVGGAEMPVGVCTSSATVGPSVSLGRADAAVIKAKSAALADAVATGAGNLVQGESDLVKALEYAKGIDGVLGVIVIKKDKLAAWGEMEIIPLSKQANRR</sequence>
<keyword evidence="2" id="KW-1185">Reference proteome</keyword>
<dbReference type="RefSeq" id="WP_013174919.1">
    <property type="nucleotide sequence ID" value="NC_014220.1"/>
</dbReference>
<protein>
    <submittedName>
        <fullName evidence="1">ApbE family lipoprotein</fullName>
    </submittedName>
</protein>
<dbReference type="HOGENOM" id="CLU_074757_1_0_9"/>
<dbReference type="SUPFAM" id="SSF143631">
    <property type="entry name" value="ApbE-like"/>
    <property type="match status" value="1"/>
</dbReference>
<name>D7CLD2_SYNLT</name>
<dbReference type="InterPro" id="IPR003374">
    <property type="entry name" value="ApbE-like_sf"/>
</dbReference>
<accession>D7CLD2</accession>
<dbReference type="OrthoDB" id="9787842at2"/>
<evidence type="ECO:0000313" key="1">
    <source>
        <dbReference type="EMBL" id="ADI01517.1"/>
    </source>
</evidence>
<reference evidence="2" key="1">
    <citation type="journal article" date="2010" name="Stand. Genomic Sci.">
        <title>Complete genome sequence of Syntrophothermus lipocalidus type strain (TGB-C1T).</title>
        <authorList>
            <consortium name="US DOE Joint Genome Institute (JGI-PGF)"/>
            <person name="Djao O."/>
            <person name="Zhang X."/>
            <person name="Lucas S."/>
            <person name="Lapidus A."/>
            <person name="Glavina Del Rio T."/>
            <person name="Nolan M."/>
            <person name="Tice H."/>
            <person name="Cheng J."/>
            <person name="Han C."/>
            <person name="Tapia R."/>
            <person name="Goodwin L."/>
            <person name="Pitluck S."/>
            <person name="Liolios K."/>
            <person name="Ivanova N."/>
            <person name="Mavromatis K."/>
            <person name="Mikhailova N."/>
            <person name="Ovchinnikova G."/>
            <person name="Pati A."/>
            <person name="Brambilla E."/>
            <person name="Chen A."/>
            <person name="Palaniappan K."/>
            <person name="Land M."/>
            <person name="Hauser L."/>
            <person name="Chang Y."/>
            <person name="Jeffries C."/>
            <person name="Rohde M."/>
            <person name="Sikorski J."/>
            <person name="Spring S."/>
            <person name="Goker M."/>
            <person name="Detter J."/>
            <person name="Woyke T."/>
            <person name="Bristow J."/>
            <person name="Eisen J."/>
            <person name="Markowitz V."/>
            <person name="Hugenholtz P."/>
            <person name="Kyrpides N."/>
            <person name="Klenk H."/>
        </authorList>
    </citation>
    <scope>NUCLEOTIDE SEQUENCE [LARGE SCALE GENOMIC DNA]</scope>
    <source>
        <strain evidence="2">DSM 12680 / TGB-C1</strain>
    </source>
</reference>
<proteinExistence type="predicted"/>
<evidence type="ECO:0000313" key="2">
    <source>
        <dbReference type="Proteomes" id="UP000000378"/>
    </source>
</evidence>
<gene>
    <name evidence="1" type="ordered locus">Slip_0737</name>
</gene>